<comment type="caution">
    <text evidence="6">The sequence shown here is derived from an EMBL/GenBank/DDBJ whole genome shotgun (WGS) entry which is preliminary data.</text>
</comment>
<evidence type="ECO:0000256" key="4">
    <source>
        <dbReference type="SAM" id="MobiDB-lite"/>
    </source>
</evidence>
<feature type="compositionally biased region" description="Basic and acidic residues" evidence="4">
    <location>
        <begin position="399"/>
        <end position="421"/>
    </location>
</feature>
<feature type="compositionally biased region" description="Polar residues" evidence="4">
    <location>
        <begin position="427"/>
        <end position="439"/>
    </location>
</feature>
<keyword evidence="6" id="KW-0132">Cell division</keyword>
<dbReference type="RefSeq" id="WP_212116606.1">
    <property type="nucleotide sequence ID" value="NZ_JAGTPX020000001.1"/>
</dbReference>
<feature type="binding site" evidence="3">
    <location>
        <begin position="188"/>
        <end position="195"/>
    </location>
    <ligand>
        <name>ATP</name>
        <dbReference type="ChEBI" id="CHEBI:30616"/>
    </ligand>
</feature>
<evidence type="ECO:0000259" key="5">
    <source>
        <dbReference type="PROSITE" id="PS50901"/>
    </source>
</evidence>
<dbReference type="PROSITE" id="PS50901">
    <property type="entry name" value="FTSK"/>
    <property type="match status" value="1"/>
</dbReference>
<feature type="domain" description="FtsK" evidence="5">
    <location>
        <begin position="171"/>
        <end position="349"/>
    </location>
</feature>
<dbReference type="PANTHER" id="PTHR22683:SF1">
    <property type="entry name" value="TYPE VII SECRETION SYSTEM PROTEIN ESSC"/>
    <property type="match status" value="1"/>
</dbReference>
<gene>
    <name evidence="6" type="ORF">KD144_00380</name>
</gene>
<dbReference type="Pfam" id="PF01580">
    <property type="entry name" value="FtsK_SpoIIIE"/>
    <property type="match status" value="1"/>
</dbReference>
<accession>A0A941JH25</accession>
<dbReference type="InterPro" id="IPR050206">
    <property type="entry name" value="FtsK/SpoIIIE/SftA"/>
</dbReference>
<dbReference type="SUPFAM" id="SSF52540">
    <property type="entry name" value="P-loop containing nucleoside triphosphate hydrolases"/>
    <property type="match status" value="1"/>
</dbReference>
<dbReference type="InterPro" id="IPR002543">
    <property type="entry name" value="FtsK_dom"/>
</dbReference>
<dbReference type="GO" id="GO:0003677">
    <property type="term" value="F:DNA binding"/>
    <property type="evidence" value="ECO:0007669"/>
    <property type="project" value="InterPro"/>
</dbReference>
<protein>
    <submittedName>
        <fullName evidence="6">Cell division protein FtsK</fullName>
    </submittedName>
</protein>
<name>A0A941JH25_NIACI</name>
<dbReference type="GO" id="GO:0005524">
    <property type="term" value="F:ATP binding"/>
    <property type="evidence" value="ECO:0007669"/>
    <property type="project" value="UniProtKB-UniRule"/>
</dbReference>
<proteinExistence type="predicted"/>
<keyword evidence="6" id="KW-0131">Cell cycle</keyword>
<evidence type="ECO:0000313" key="6">
    <source>
        <dbReference type="EMBL" id="MBR8667980.1"/>
    </source>
</evidence>
<reference evidence="6" key="1">
    <citation type="submission" date="2021-04" db="EMBL/GenBank/DDBJ databases">
        <title>Genomic analysis of electroactive and textile dye degrading Bacillus circulans strain: DC10 isolated from constructed wetland-microbial fuel cells treating textile dye wastewaters.</title>
        <authorList>
            <person name="Patel D.U."/>
            <person name="Desai C.R."/>
        </authorList>
    </citation>
    <scope>NUCLEOTIDE SEQUENCE</scope>
    <source>
        <strain evidence="6">DC10</strain>
    </source>
</reference>
<dbReference type="InterPro" id="IPR027417">
    <property type="entry name" value="P-loop_NTPase"/>
</dbReference>
<dbReference type="Gene3D" id="3.40.50.300">
    <property type="entry name" value="P-loop containing nucleotide triphosphate hydrolases"/>
    <property type="match status" value="1"/>
</dbReference>
<organism evidence="6">
    <name type="scientific">Niallia circulans</name>
    <name type="common">Bacillus circulans</name>
    <dbReference type="NCBI Taxonomy" id="1397"/>
    <lineage>
        <taxon>Bacteria</taxon>
        <taxon>Bacillati</taxon>
        <taxon>Bacillota</taxon>
        <taxon>Bacilli</taxon>
        <taxon>Bacillales</taxon>
        <taxon>Bacillaceae</taxon>
        <taxon>Niallia</taxon>
    </lineage>
</organism>
<evidence type="ECO:0000256" key="3">
    <source>
        <dbReference type="PROSITE-ProRule" id="PRU00289"/>
    </source>
</evidence>
<keyword evidence="2 3" id="KW-0067">ATP-binding</keyword>
<sequence>MFFSIASSIVMAGVAGYSYLQTSSSPINDTEKIKTIFRNSGWIGANGETMRLHRKSKFKNGTEYVFQLPLGFDRNKIESNKQILEDGLNTRHKYLLFEPSDLLTIKLDKTVLRQIKTILTTKKICRKEVTFDFDGMLRIKVYNSPMSSKIEWNESMLLKNFKVIVGYTREGKPIIHDFDKAKHLIIAGATGYGKSVAMKLFVTSLIHQEPINTKLSLIDLKGGSAFHRYKDCEQVEYYARDPKESEKSLKQIQMDMNTSFKEVVDNGFEDVKEAGIKERHFIFIDEAADLADYPDAMEIITDIARRGRSAGYYLIFCTQYPTTQVIPSQTKRNIIARLCYVVDTGTASSVVLDETGAEDLPDIPGRGIYKNLRSTIVQTPFMTNKQIEKVITSHINIRPRKEDESEQNNDERAEDRKHTFIFEENGLSHSKTNTKNTQSRWRKKR</sequence>
<evidence type="ECO:0000256" key="2">
    <source>
        <dbReference type="ARBA" id="ARBA00022840"/>
    </source>
</evidence>
<dbReference type="PANTHER" id="PTHR22683">
    <property type="entry name" value="SPORULATION PROTEIN RELATED"/>
    <property type="match status" value="1"/>
</dbReference>
<evidence type="ECO:0000256" key="1">
    <source>
        <dbReference type="ARBA" id="ARBA00022741"/>
    </source>
</evidence>
<dbReference type="EMBL" id="JAGTPX010000001">
    <property type="protein sequence ID" value="MBR8667980.1"/>
    <property type="molecule type" value="Genomic_DNA"/>
</dbReference>
<feature type="region of interest" description="Disordered" evidence="4">
    <location>
        <begin position="396"/>
        <end position="445"/>
    </location>
</feature>
<dbReference type="GO" id="GO:0051301">
    <property type="term" value="P:cell division"/>
    <property type="evidence" value="ECO:0007669"/>
    <property type="project" value="UniProtKB-KW"/>
</dbReference>
<keyword evidence="1 3" id="KW-0547">Nucleotide-binding</keyword>
<dbReference type="AlphaFoldDB" id="A0A941JH25"/>